<organism evidence="1 2">
    <name type="scientific">Solanum commersonii</name>
    <name type="common">Commerson's wild potato</name>
    <name type="synonym">Commerson's nightshade</name>
    <dbReference type="NCBI Taxonomy" id="4109"/>
    <lineage>
        <taxon>Eukaryota</taxon>
        <taxon>Viridiplantae</taxon>
        <taxon>Streptophyta</taxon>
        <taxon>Embryophyta</taxon>
        <taxon>Tracheophyta</taxon>
        <taxon>Spermatophyta</taxon>
        <taxon>Magnoliopsida</taxon>
        <taxon>eudicotyledons</taxon>
        <taxon>Gunneridae</taxon>
        <taxon>Pentapetalae</taxon>
        <taxon>asterids</taxon>
        <taxon>lamiids</taxon>
        <taxon>Solanales</taxon>
        <taxon>Solanaceae</taxon>
        <taxon>Solanoideae</taxon>
        <taxon>Solaneae</taxon>
        <taxon>Solanum</taxon>
    </lineage>
</organism>
<gene>
    <name evidence="1" type="ORF">H5410_045912</name>
</gene>
<comment type="caution">
    <text evidence="1">The sequence shown here is derived from an EMBL/GenBank/DDBJ whole genome shotgun (WGS) entry which is preliminary data.</text>
</comment>
<dbReference type="AlphaFoldDB" id="A0A9J5XE54"/>
<evidence type="ECO:0000313" key="2">
    <source>
        <dbReference type="Proteomes" id="UP000824120"/>
    </source>
</evidence>
<name>A0A9J5XE54_SOLCO</name>
<keyword evidence="2" id="KW-1185">Reference proteome</keyword>
<protein>
    <submittedName>
        <fullName evidence="1">Uncharacterized protein</fullName>
    </submittedName>
</protein>
<proteinExistence type="predicted"/>
<accession>A0A9J5XE54</accession>
<sequence>MKTLKFQVFKVLVEAWTLRLKKEQKRMKRTKKLKPTYRQAHLATCQMDALHPLFQYAKP</sequence>
<dbReference type="EMBL" id="JACXVP010000009">
    <property type="protein sequence ID" value="KAG5585478.1"/>
    <property type="molecule type" value="Genomic_DNA"/>
</dbReference>
<dbReference type="Proteomes" id="UP000824120">
    <property type="component" value="Chromosome 9"/>
</dbReference>
<reference evidence="1 2" key="1">
    <citation type="submission" date="2020-09" db="EMBL/GenBank/DDBJ databases">
        <title>De no assembly of potato wild relative species, Solanum commersonii.</title>
        <authorList>
            <person name="Cho K."/>
        </authorList>
    </citation>
    <scope>NUCLEOTIDE SEQUENCE [LARGE SCALE GENOMIC DNA]</scope>
    <source>
        <strain evidence="1">LZ3.2</strain>
        <tissue evidence="1">Leaf</tissue>
    </source>
</reference>
<evidence type="ECO:0000313" key="1">
    <source>
        <dbReference type="EMBL" id="KAG5585478.1"/>
    </source>
</evidence>